<dbReference type="Pfam" id="PF04000">
    <property type="entry name" value="Sas10_Utp3"/>
    <property type="match status" value="1"/>
</dbReference>
<proteinExistence type="inferred from homology"/>
<accession>A0A226EY41</accession>
<feature type="region of interest" description="Disordered" evidence="2">
    <location>
        <begin position="274"/>
        <end position="312"/>
    </location>
</feature>
<comment type="similarity">
    <text evidence="1">Belongs to the SAS10 family.</text>
</comment>
<dbReference type="OrthoDB" id="203440at2759"/>
<dbReference type="InterPro" id="IPR007146">
    <property type="entry name" value="Sas10/Utp3/C1D"/>
</dbReference>
<dbReference type="OMA" id="RHTKSER"/>
<dbReference type="PANTHER" id="PTHR13237:SF9">
    <property type="entry name" value="NEUROGUIDIN"/>
    <property type="match status" value="1"/>
</dbReference>
<comment type="caution">
    <text evidence="3">The sequence shown here is derived from an EMBL/GenBank/DDBJ whole genome shotgun (WGS) entry which is preliminary data.</text>
</comment>
<dbReference type="GO" id="GO:0032040">
    <property type="term" value="C:small-subunit processome"/>
    <property type="evidence" value="ECO:0007669"/>
    <property type="project" value="TreeGrafter"/>
</dbReference>
<evidence type="ECO:0000313" key="4">
    <source>
        <dbReference type="Proteomes" id="UP000198287"/>
    </source>
</evidence>
<dbReference type="AlphaFoldDB" id="A0A226EY41"/>
<dbReference type="EMBL" id="LNIX01000001">
    <property type="protein sequence ID" value="OXA61516.1"/>
    <property type="molecule type" value="Genomic_DNA"/>
</dbReference>
<name>A0A226EY41_FOLCA</name>
<dbReference type="STRING" id="158441.A0A226EY41"/>
<dbReference type="Proteomes" id="UP000198287">
    <property type="component" value="Unassembled WGS sequence"/>
</dbReference>
<gene>
    <name evidence="3" type="ORF">Fcan01_02227</name>
</gene>
<feature type="region of interest" description="Disordered" evidence="2">
    <location>
        <begin position="134"/>
        <end position="197"/>
    </location>
</feature>
<evidence type="ECO:0000313" key="3">
    <source>
        <dbReference type="EMBL" id="OXA61516.1"/>
    </source>
</evidence>
<sequence>MSVSVEEENGAAVEKGTIRAMEISLGDVDKTKAIFDEVSHRTKDCAALVAALAHKVKGKEMTTAKGISFLEMKNHLLLQYLLGLGGVVMTKLTGNSLRDGCFVDQLVELRVILEKIKPIDNKLKYQIDKLIRNASDKQPESDPLMHKANLDNLNPDDSDVEDQDNERPSGKKDVYMPPKVAAQPYDEEDETPAKQMEKVRKKSINRLLIRELQEEFLETPTEIFNKGEGFSSDHLSRHTKDKQRYEETYLTRLPETKKDKHIARAISTMGVLGDEITDFRPRKSSAASAGKKKSLKRKKSTSGGSKKRFRKK</sequence>
<protein>
    <submittedName>
        <fullName evidence="3">Neuroguidin</fullName>
    </submittedName>
</protein>
<reference evidence="3 4" key="1">
    <citation type="submission" date="2015-12" db="EMBL/GenBank/DDBJ databases">
        <title>The genome of Folsomia candida.</title>
        <authorList>
            <person name="Faddeeva A."/>
            <person name="Derks M.F."/>
            <person name="Anvar Y."/>
            <person name="Smit S."/>
            <person name="Van Straalen N."/>
            <person name="Roelofs D."/>
        </authorList>
    </citation>
    <scope>NUCLEOTIDE SEQUENCE [LARGE SCALE GENOMIC DNA]</scope>
    <source>
        <strain evidence="3 4">VU population</strain>
        <tissue evidence="3">Whole body</tissue>
    </source>
</reference>
<dbReference type="GO" id="GO:0000462">
    <property type="term" value="P:maturation of SSU-rRNA from tricistronic rRNA transcript (SSU-rRNA, 5.8S rRNA, LSU-rRNA)"/>
    <property type="evidence" value="ECO:0007669"/>
    <property type="project" value="TreeGrafter"/>
</dbReference>
<feature type="compositionally biased region" description="Basic residues" evidence="2">
    <location>
        <begin position="290"/>
        <end position="312"/>
    </location>
</feature>
<dbReference type="PANTHER" id="PTHR13237">
    <property type="entry name" value="SOMETHING ABOUT SILENCING PROTEIN 10-RELATED"/>
    <property type="match status" value="1"/>
</dbReference>
<feature type="compositionally biased region" description="Basic and acidic residues" evidence="2">
    <location>
        <begin position="134"/>
        <end position="149"/>
    </location>
</feature>
<feature type="compositionally biased region" description="Acidic residues" evidence="2">
    <location>
        <begin position="154"/>
        <end position="164"/>
    </location>
</feature>
<evidence type="ECO:0000256" key="2">
    <source>
        <dbReference type="SAM" id="MobiDB-lite"/>
    </source>
</evidence>
<organism evidence="3 4">
    <name type="scientific">Folsomia candida</name>
    <name type="common">Springtail</name>
    <dbReference type="NCBI Taxonomy" id="158441"/>
    <lineage>
        <taxon>Eukaryota</taxon>
        <taxon>Metazoa</taxon>
        <taxon>Ecdysozoa</taxon>
        <taxon>Arthropoda</taxon>
        <taxon>Hexapoda</taxon>
        <taxon>Collembola</taxon>
        <taxon>Entomobryomorpha</taxon>
        <taxon>Isotomoidea</taxon>
        <taxon>Isotomidae</taxon>
        <taxon>Proisotominae</taxon>
        <taxon>Folsomia</taxon>
    </lineage>
</organism>
<evidence type="ECO:0000256" key="1">
    <source>
        <dbReference type="ARBA" id="ARBA00010979"/>
    </source>
</evidence>
<keyword evidence="4" id="KW-1185">Reference proteome</keyword>
<feature type="compositionally biased region" description="Basic and acidic residues" evidence="2">
    <location>
        <begin position="165"/>
        <end position="174"/>
    </location>
</feature>